<dbReference type="GO" id="GO:0005576">
    <property type="term" value="C:extracellular region"/>
    <property type="evidence" value="ECO:0007669"/>
    <property type="project" value="TreeGrafter"/>
</dbReference>
<evidence type="ECO:0000256" key="1">
    <source>
        <dbReference type="ARBA" id="ARBA00007447"/>
    </source>
</evidence>
<proteinExistence type="inferred from homology"/>
<evidence type="ECO:0000256" key="2">
    <source>
        <dbReference type="ARBA" id="ARBA00022670"/>
    </source>
</evidence>
<evidence type="ECO:0000256" key="6">
    <source>
        <dbReference type="SAM" id="SignalP"/>
    </source>
</evidence>
<name>A0A453DNX8_AEGTS</name>
<evidence type="ECO:0000256" key="3">
    <source>
        <dbReference type="ARBA" id="ARBA00022750"/>
    </source>
</evidence>
<dbReference type="PANTHER" id="PTHR47967">
    <property type="entry name" value="OS07G0603500 PROTEIN-RELATED"/>
    <property type="match status" value="1"/>
</dbReference>
<dbReference type="PANTHER" id="PTHR47967:SF73">
    <property type="entry name" value="PEPTIDASE A1 DOMAIN-CONTAINING PROTEIN"/>
    <property type="match status" value="1"/>
</dbReference>
<reference evidence="9" key="1">
    <citation type="journal article" date="2014" name="Science">
        <title>Ancient hybridizations among the ancestral genomes of bread wheat.</title>
        <authorList>
            <consortium name="International Wheat Genome Sequencing Consortium,"/>
            <person name="Marcussen T."/>
            <person name="Sandve S.R."/>
            <person name="Heier L."/>
            <person name="Spannagl M."/>
            <person name="Pfeifer M."/>
            <person name="Jakobsen K.S."/>
            <person name="Wulff B.B."/>
            <person name="Steuernagel B."/>
            <person name="Mayer K.F."/>
            <person name="Olsen O.A."/>
        </authorList>
    </citation>
    <scope>NUCLEOTIDE SEQUENCE [LARGE SCALE GENOMIC DNA]</scope>
    <source>
        <strain evidence="9">cv. AL8/78</strain>
    </source>
</reference>
<dbReference type="GO" id="GO:0006508">
    <property type="term" value="P:proteolysis"/>
    <property type="evidence" value="ECO:0007669"/>
    <property type="project" value="UniProtKB-KW"/>
</dbReference>
<keyword evidence="4" id="KW-0378">Hydrolase</keyword>
<dbReference type="EnsemblPlants" id="AET3Gv20018000.2">
    <property type="protein sequence ID" value="AET3Gv20018000.2"/>
    <property type="gene ID" value="AET3Gv20018000"/>
</dbReference>
<protein>
    <recommendedName>
        <fullName evidence="7">Peptidase A1 domain-containing protein</fullName>
    </recommendedName>
</protein>
<dbReference type="InterPro" id="IPR034161">
    <property type="entry name" value="Pepsin-like_plant"/>
</dbReference>
<evidence type="ECO:0000256" key="5">
    <source>
        <dbReference type="ARBA" id="ARBA00023180"/>
    </source>
</evidence>
<dbReference type="InterPro" id="IPR001969">
    <property type="entry name" value="Aspartic_peptidase_AS"/>
</dbReference>
<dbReference type="PROSITE" id="PS51767">
    <property type="entry name" value="PEPTIDASE_A1"/>
    <property type="match status" value="1"/>
</dbReference>
<dbReference type="STRING" id="200361.A0A453DNX8"/>
<dbReference type="Proteomes" id="UP000015105">
    <property type="component" value="Chromosome 3D"/>
</dbReference>
<feature type="chain" id="PRO_5019123671" description="Peptidase A1 domain-containing protein" evidence="6">
    <location>
        <begin position="23"/>
        <end position="465"/>
    </location>
</feature>
<keyword evidence="3" id="KW-0064">Aspartyl protease</keyword>
<dbReference type="Gene3D" id="2.40.70.10">
    <property type="entry name" value="Acid Proteases"/>
    <property type="match status" value="2"/>
</dbReference>
<dbReference type="InterPro" id="IPR032861">
    <property type="entry name" value="TAXi_N"/>
</dbReference>
<evidence type="ECO:0000259" key="7">
    <source>
        <dbReference type="PROSITE" id="PS51767"/>
    </source>
</evidence>
<dbReference type="PROSITE" id="PS00141">
    <property type="entry name" value="ASP_PROTEASE"/>
    <property type="match status" value="1"/>
</dbReference>
<dbReference type="GO" id="GO:0004190">
    <property type="term" value="F:aspartic-type endopeptidase activity"/>
    <property type="evidence" value="ECO:0007669"/>
    <property type="project" value="UniProtKB-KW"/>
</dbReference>
<dbReference type="InterPro" id="IPR051708">
    <property type="entry name" value="Plant_Aspart_Prot_A1"/>
</dbReference>
<evidence type="ECO:0000256" key="4">
    <source>
        <dbReference type="ARBA" id="ARBA00022801"/>
    </source>
</evidence>
<reference evidence="8" key="5">
    <citation type="journal article" date="2021" name="G3 (Bethesda)">
        <title>Aegilops tauschii genome assembly Aet v5.0 features greater sequence contiguity and improved annotation.</title>
        <authorList>
            <person name="Wang L."/>
            <person name="Zhu T."/>
            <person name="Rodriguez J.C."/>
            <person name="Deal K.R."/>
            <person name="Dubcovsky J."/>
            <person name="McGuire P.E."/>
            <person name="Lux T."/>
            <person name="Spannagl M."/>
            <person name="Mayer K.F.X."/>
            <person name="Baldrich P."/>
            <person name="Meyers B.C."/>
            <person name="Huo N."/>
            <person name="Gu Y.Q."/>
            <person name="Zhou H."/>
            <person name="Devos K.M."/>
            <person name="Bennetzen J.L."/>
            <person name="Unver T."/>
            <person name="Budak H."/>
            <person name="Gulick P.J."/>
            <person name="Galiba G."/>
            <person name="Kalapos B."/>
            <person name="Nelson D.R."/>
            <person name="Li P."/>
            <person name="You F.M."/>
            <person name="Luo M.C."/>
            <person name="Dvorak J."/>
        </authorList>
    </citation>
    <scope>NUCLEOTIDE SEQUENCE [LARGE SCALE GENOMIC DNA]</scope>
    <source>
        <strain evidence="8">cv. AL8/78</strain>
    </source>
</reference>
<dbReference type="AlphaFoldDB" id="A0A453DNX8"/>
<reference evidence="8" key="4">
    <citation type="submission" date="2019-03" db="UniProtKB">
        <authorList>
            <consortium name="EnsemblPlants"/>
        </authorList>
    </citation>
    <scope>IDENTIFICATION</scope>
</reference>
<feature type="domain" description="Peptidase A1" evidence="7">
    <location>
        <begin position="75"/>
        <end position="417"/>
    </location>
</feature>
<sequence>MVKCMGALQALSLVLLTSLAMSAPSGYRLALTHVDSKGGFTKTELMRRAAHRSRLRALSGYDATSPRLHSVQVEYLMELAIGTPPVPFVALADTGSDLTWTQCQPCKLCFPQDTPVYDPSASSTFSPLPCSSATCLPIWSRNCSTPSSLCRYRYAYGDGAYSAGILGTETLTLGSSSAPVTVGGVAFGCGTENGGDSLNSTGTVGLGRGTLSLLAQLGVGKFSYCLTDFFNSTLDSPFLLGTMAELAPGPGVVQSTPLMQSPQNPLRYFVSLQGISLGDVRLPIPNGTFDLSTDGTGGMIVDSGTTFTILAESGFREVVDHVAQVLGQPPVNASSLESPCFPAPAGEPFLPDLVLHFAGGADMRLHRDNYMSYNQEDSSLCLNIAGTTPESTSVLGNFQQQNIQMLFDMTVGQLSFRPTDCSPCDQRNSEYRSFRFGQCSCKVLLKNTLLAQSFQSFYQRFARKR</sequence>
<reference evidence="8" key="3">
    <citation type="journal article" date="2017" name="Nature">
        <title>Genome sequence of the progenitor of the wheat D genome Aegilops tauschii.</title>
        <authorList>
            <person name="Luo M.C."/>
            <person name="Gu Y.Q."/>
            <person name="Puiu D."/>
            <person name="Wang H."/>
            <person name="Twardziok S.O."/>
            <person name="Deal K.R."/>
            <person name="Huo N."/>
            <person name="Zhu T."/>
            <person name="Wang L."/>
            <person name="Wang Y."/>
            <person name="McGuire P.E."/>
            <person name="Liu S."/>
            <person name="Long H."/>
            <person name="Ramasamy R.K."/>
            <person name="Rodriguez J.C."/>
            <person name="Van S.L."/>
            <person name="Yuan L."/>
            <person name="Wang Z."/>
            <person name="Xia Z."/>
            <person name="Xiao L."/>
            <person name="Anderson O.D."/>
            <person name="Ouyang S."/>
            <person name="Liang Y."/>
            <person name="Zimin A.V."/>
            <person name="Pertea G."/>
            <person name="Qi P."/>
            <person name="Bennetzen J.L."/>
            <person name="Dai X."/>
            <person name="Dawson M.W."/>
            <person name="Muller H.G."/>
            <person name="Kugler K."/>
            <person name="Rivarola-Duarte L."/>
            <person name="Spannagl M."/>
            <person name="Mayer K.F.X."/>
            <person name="Lu F.H."/>
            <person name="Bevan M.W."/>
            <person name="Leroy P."/>
            <person name="Li P."/>
            <person name="You F.M."/>
            <person name="Sun Q."/>
            <person name="Liu Z."/>
            <person name="Lyons E."/>
            <person name="Wicker T."/>
            <person name="Salzberg S.L."/>
            <person name="Devos K.M."/>
            <person name="Dvorak J."/>
        </authorList>
    </citation>
    <scope>NUCLEOTIDE SEQUENCE [LARGE SCALE GENOMIC DNA]</scope>
    <source>
        <strain evidence="8">cv. AL8/78</strain>
    </source>
</reference>
<dbReference type="SUPFAM" id="SSF50630">
    <property type="entry name" value="Acid proteases"/>
    <property type="match status" value="1"/>
</dbReference>
<evidence type="ECO:0000313" key="9">
    <source>
        <dbReference type="Proteomes" id="UP000015105"/>
    </source>
</evidence>
<organism evidence="8 9">
    <name type="scientific">Aegilops tauschii subsp. strangulata</name>
    <name type="common">Goatgrass</name>
    <dbReference type="NCBI Taxonomy" id="200361"/>
    <lineage>
        <taxon>Eukaryota</taxon>
        <taxon>Viridiplantae</taxon>
        <taxon>Streptophyta</taxon>
        <taxon>Embryophyta</taxon>
        <taxon>Tracheophyta</taxon>
        <taxon>Spermatophyta</taxon>
        <taxon>Magnoliopsida</taxon>
        <taxon>Liliopsida</taxon>
        <taxon>Poales</taxon>
        <taxon>Poaceae</taxon>
        <taxon>BOP clade</taxon>
        <taxon>Pooideae</taxon>
        <taxon>Triticodae</taxon>
        <taxon>Triticeae</taxon>
        <taxon>Triticinae</taxon>
        <taxon>Aegilops</taxon>
    </lineage>
</organism>
<feature type="signal peptide" evidence="6">
    <location>
        <begin position="1"/>
        <end position="22"/>
    </location>
</feature>
<keyword evidence="9" id="KW-1185">Reference proteome</keyword>
<dbReference type="InterPro" id="IPR033121">
    <property type="entry name" value="PEPTIDASE_A1"/>
</dbReference>
<keyword evidence="2" id="KW-0645">Protease</keyword>
<keyword evidence="5" id="KW-0325">Glycoprotein</keyword>
<dbReference type="Gramene" id="AET3Gv20018000.2">
    <property type="protein sequence ID" value="AET3Gv20018000.2"/>
    <property type="gene ID" value="AET3Gv20018000"/>
</dbReference>
<dbReference type="InterPro" id="IPR032799">
    <property type="entry name" value="TAXi_C"/>
</dbReference>
<evidence type="ECO:0000313" key="8">
    <source>
        <dbReference type="EnsemblPlants" id="AET3Gv20018000.2"/>
    </source>
</evidence>
<reference evidence="9" key="2">
    <citation type="journal article" date="2017" name="Nat. Plants">
        <title>The Aegilops tauschii genome reveals multiple impacts of transposons.</title>
        <authorList>
            <person name="Zhao G."/>
            <person name="Zou C."/>
            <person name="Li K."/>
            <person name="Wang K."/>
            <person name="Li T."/>
            <person name="Gao L."/>
            <person name="Zhang X."/>
            <person name="Wang H."/>
            <person name="Yang Z."/>
            <person name="Liu X."/>
            <person name="Jiang W."/>
            <person name="Mao L."/>
            <person name="Kong X."/>
            <person name="Jiao Y."/>
            <person name="Jia J."/>
        </authorList>
    </citation>
    <scope>NUCLEOTIDE SEQUENCE [LARGE SCALE GENOMIC DNA]</scope>
    <source>
        <strain evidence="9">cv. AL8/78</strain>
    </source>
</reference>
<accession>A0A453DNX8</accession>
<keyword evidence="6" id="KW-0732">Signal</keyword>
<dbReference type="InterPro" id="IPR021109">
    <property type="entry name" value="Peptidase_aspartic_dom_sf"/>
</dbReference>
<dbReference type="CDD" id="cd05476">
    <property type="entry name" value="pepsin_A_like_plant"/>
    <property type="match status" value="1"/>
</dbReference>
<dbReference type="FunFam" id="2.40.70.10:FF:000031">
    <property type="entry name" value="Aspartyl protease AED1"/>
    <property type="match status" value="1"/>
</dbReference>
<dbReference type="FunFam" id="2.40.70.10:FF:000033">
    <property type="entry name" value="Aspartyl protease family protein"/>
    <property type="match status" value="1"/>
</dbReference>
<dbReference type="Pfam" id="PF14543">
    <property type="entry name" value="TAXi_N"/>
    <property type="match status" value="1"/>
</dbReference>
<comment type="similarity">
    <text evidence="1">Belongs to the peptidase A1 family.</text>
</comment>
<dbReference type="Pfam" id="PF14541">
    <property type="entry name" value="TAXi_C"/>
    <property type="match status" value="1"/>
</dbReference>